<dbReference type="STRING" id="59922.P9303_07371"/>
<reference evidence="4 5" key="1">
    <citation type="journal article" date="2007" name="PLoS Genet.">
        <title>Patterns and implications of gene gain and loss in the evolution of Prochlorococcus.</title>
        <authorList>
            <person name="Kettler G.C."/>
            <person name="Martiny A.C."/>
            <person name="Huang K."/>
            <person name="Zucker J."/>
            <person name="Coleman M.L."/>
            <person name="Rodrigue S."/>
            <person name="Chen F."/>
            <person name="Lapidus A."/>
            <person name="Ferriera S."/>
            <person name="Johnson J."/>
            <person name="Steglich C."/>
            <person name="Church G.M."/>
            <person name="Richardson P."/>
            <person name="Chisholm S.W."/>
        </authorList>
    </citation>
    <scope>NUCLEOTIDE SEQUENCE [LARGE SCALE GENOMIC DNA]</scope>
    <source>
        <strain evidence="4 5">MIT 9303</strain>
    </source>
</reference>
<gene>
    <name evidence="4" type="ordered locus">P9303_07371</name>
</gene>
<dbReference type="EMBL" id="CP000554">
    <property type="protein sequence ID" value="ABM77488.1"/>
    <property type="molecule type" value="Genomic_DNA"/>
</dbReference>
<dbReference type="RefSeq" id="WP_011825402.1">
    <property type="nucleotide sequence ID" value="NC_008820.1"/>
</dbReference>
<dbReference type="BioCyc" id="PMAR59922:G1G80-673-MONOMER"/>
<dbReference type="InterPro" id="IPR012340">
    <property type="entry name" value="NA-bd_OB-fold"/>
</dbReference>
<proteinExistence type="predicted"/>
<dbReference type="SUPFAM" id="SSF50249">
    <property type="entry name" value="Nucleic acid-binding proteins"/>
    <property type="match status" value="1"/>
</dbReference>
<keyword evidence="1 2" id="KW-0238">DNA-binding</keyword>
<dbReference type="Pfam" id="PF00436">
    <property type="entry name" value="SSB"/>
    <property type="match status" value="1"/>
</dbReference>
<accession>A2C7M8</accession>
<dbReference type="AlphaFoldDB" id="A2C7M8"/>
<feature type="compositionally biased region" description="Low complexity" evidence="3">
    <location>
        <begin position="124"/>
        <end position="144"/>
    </location>
</feature>
<dbReference type="PROSITE" id="PS50935">
    <property type="entry name" value="SSB"/>
    <property type="match status" value="1"/>
</dbReference>
<evidence type="ECO:0000313" key="5">
    <source>
        <dbReference type="Proteomes" id="UP000002274"/>
    </source>
</evidence>
<evidence type="ECO:0000256" key="3">
    <source>
        <dbReference type="SAM" id="MobiDB-lite"/>
    </source>
</evidence>
<dbReference type="CDD" id="cd04496">
    <property type="entry name" value="SSB_OBF"/>
    <property type="match status" value="1"/>
</dbReference>
<evidence type="ECO:0000313" key="4">
    <source>
        <dbReference type="EMBL" id="ABM77488.1"/>
    </source>
</evidence>
<dbReference type="Gene3D" id="2.40.50.140">
    <property type="entry name" value="Nucleic acid-binding proteins"/>
    <property type="match status" value="1"/>
</dbReference>
<organism evidence="4 5">
    <name type="scientific">Prochlorococcus marinus (strain MIT 9303)</name>
    <dbReference type="NCBI Taxonomy" id="59922"/>
    <lineage>
        <taxon>Bacteria</taxon>
        <taxon>Bacillati</taxon>
        <taxon>Cyanobacteriota</taxon>
        <taxon>Cyanophyceae</taxon>
        <taxon>Synechococcales</taxon>
        <taxon>Prochlorococcaceae</taxon>
        <taxon>Prochlorococcus</taxon>
    </lineage>
</organism>
<name>A2C7M8_PROM3</name>
<evidence type="ECO:0000256" key="1">
    <source>
        <dbReference type="ARBA" id="ARBA00023125"/>
    </source>
</evidence>
<dbReference type="HOGENOM" id="CLU_109737_0_0_3"/>
<feature type="compositionally biased region" description="Polar residues" evidence="3">
    <location>
        <begin position="99"/>
        <end position="123"/>
    </location>
</feature>
<feature type="region of interest" description="Disordered" evidence="3">
    <location>
        <begin position="94"/>
        <end position="160"/>
    </location>
</feature>
<protein>
    <submittedName>
        <fullName evidence="4">Single-stranded DNA-binding protein</fullName>
    </submittedName>
</protein>
<dbReference type="GO" id="GO:0003697">
    <property type="term" value="F:single-stranded DNA binding"/>
    <property type="evidence" value="ECO:0007669"/>
    <property type="project" value="InterPro"/>
</dbReference>
<dbReference type="InterPro" id="IPR000424">
    <property type="entry name" value="Primosome_PriB/ssb"/>
</dbReference>
<evidence type="ECO:0000256" key="2">
    <source>
        <dbReference type="PROSITE-ProRule" id="PRU00252"/>
    </source>
</evidence>
<sequence length="160" mass="17549">MNHCVLEVEVIQAPTIRYTQDNQTPIAEMEVRFDALRVDTAPGQLKVVGWGNLAQDLQNRVQVGQRLVIEGRLRMNTVPRQDGTKEKRAEFTLARLHSLSGQAGQPASSPERPTSTTTNQTSRPIPIAETPTPKPATTAEPEAASWNSAPLVPDTDDIPF</sequence>
<dbReference type="KEGG" id="pmf:P9303_07371"/>
<dbReference type="Proteomes" id="UP000002274">
    <property type="component" value="Chromosome"/>
</dbReference>